<keyword evidence="5" id="KW-1185">Reference proteome</keyword>
<reference evidence="4 5" key="1">
    <citation type="submission" date="2019-01" db="EMBL/GenBank/DDBJ databases">
        <title>Draft genome sequence of Psathyrella aberdarensis IHI B618.</title>
        <authorList>
            <person name="Buettner E."/>
            <person name="Kellner H."/>
        </authorList>
    </citation>
    <scope>NUCLEOTIDE SEQUENCE [LARGE SCALE GENOMIC DNA]</scope>
    <source>
        <strain evidence="4 5">IHI B618</strain>
    </source>
</reference>
<dbReference type="EMBL" id="SDEE01001858">
    <property type="protein sequence ID" value="RXW11485.1"/>
    <property type="molecule type" value="Genomic_DNA"/>
</dbReference>
<name>A0A4Q2D048_9AGAR</name>
<evidence type="ECO:0000256" key="1">
    <source>
        <dbReference type="ARBA" id="ARBA00022737"/>
    </source>
</evidence>
<proteinExistence type="predicted"/>
<feature type="domain" description="Nephrocystin 3-like N-terminal" evidence="3">
    <location>
        <begin position="107"/>
        <end position="261"/>
    </location>
</feature>
<dbReference type="Proteomes" id="UP000290288">
    <property type="component" value="Unassembled WGS sequence"/>
</dbReference>
<evidence type="ECO:0000313" key="5">
    <source>
        <dbReference type="Proteomes" id="UP000290288"/>
    </source>
</evidence>
<sequence>MPAQSTYFDGAHHFRIDQQIINSFAGNQHQILNVREDLNLRLNPIPDASHTRDRKTSPPDSACFPGTREGVITEVTTWANAVDLAPRTEEGKIENTVSALVIYTPTPHVYWLHGCGKSAVSLKLADIFEESGRLLASYFFFRIAGDRSTMKRFAVKLASQLASALPATVPFIEAALRTDPGLLSNCVSLTRQLERLVYKPFQAVMKGELLEKALAEGAFIIVIDGLDECEHRRGVEEFINHMLGFFDEHPTIPLRVFIASRVEQHIQACLETDGVFLGNLDSHSAREDIHKSVRESFQTVAKKDCVIRAYIRARGAWPMWYDLYKLVSHIDGSFVLASTIFKYIVQPATVEDPLTPMDRLPLTLEVTGLDGLYAQTLARSQHLPHFRNIISTIALLKRPLSIVEIADLLGIQAFEVVGVLLNLQAIIHVPGTDEKGEATGNGPARYYGKAYFVHHWESFTSSEACDFIDEIEQFKARQPLLMDRLPYHAFLCGMIFYNLHLRTPRILVDNLHLLTECAKQLALAIECPDRHMRLWLETGMGYMTWDEDDSFTVQFTEDTYKTLQRDLQRASTVIHANFPDMIDPQSRSYGKEDKYTITLDNLSGIVIFNALEWMLAHAQLKWEELKITPRPPLELCIFHYWEAVNFSMWKPTVISPGSDSASTSSDSD</sequence>
<dbReference type="InterPro" id="IPR056884">
    <property type="entry name" value="NPHP3-like_N"/>
</dbReference>
<comment type="caution">
    <text evidence="4">The sequence shown here is derived from an EMBL/GenBank/DDBJ whole genome shotgun (WGS) entry which is preliminary data.</text>
</comment>
<dbReference type="Pfam" id="PF24883">
    <property type="entry name" value="NPHP3_N"/>
    <property type="match status" value="1"/>
</dbReference>
<dbReference type="PANTHER" id="PTHR10039">
    <property type="entry name" value="AMELOGENIN"/>
    <property type="match status" value="1"/>
</dbReference>
<evidence type="ECO:0000259" key="3">
    <source>
        <dbReference type="Pfam" id="PF24883"/>
    </source>
</evidence>
<feature type="region of interest" description="Disordered" evidence="2">
    <location>
        <begin position="45"/>
        <end position="64"/>
    </location>
</feature>
<gene>
    <name evidence="4" type="ORF">EST38_g14370</name>
</gene>
<evidence type="ECO:0000313" key="4">
    <source>
        <dbReference type="EMBL" id="RXW11485.1"/>
    </source>
</evidence>
<dbReference type="AlphaFoldDB" id="A0A4Q2D048"/>
<keyword evidence="1" id="KW-0677">Repeat</keyword>
<protein>
    <recommendedName>
        <fullName evidence="3">Nephrocystin 3-like N-terminal domain-containing protein</fullName>
    </recommendedName>
</protein>
<evidence type="ECO:0000256" key="2">
    <source>
        <dbReference type="SAM" id="MobiDB-lite"/>
    </source>
</evidence>
<organism evidence="4 5">
    <name type="scientific">Candolleomyces aberdarensis</name>
    <dbReference type="NCBI Taxonomy" id="2316362"/>
    <lineage>
        <taxon>Eukaryota</taxon>
        <taxon>Fungi</taxon>
        <taxon>Dikarya</taxon>
        <taxon>Basidiomycota</taxon>
        <taxon>Agaricomycotina</taxon>
        <taxon>Agaricomycetes</taxon>
        <taxon>Agaricomycetidae</taxon>
        <taxon>Agaricales</taxon>
        <taxon>Agaricineae</taxon>
        <taxon>Psathyrellaceae</taxon>
        <taxon>Candolleomyces</taxon>
    </lineage>
</organism>
<accession>A0A4Q2D048</accession>
<dbReference type="OrthoDB" id="3038309at2759"/>